<keyword evidence="2" id="KW-1185">Reference proteome</keyword>
<organism evidence="1 2">
    <name type="scientific">Thelephora ganbajun</name>
    <name type="common">Ganba fungus</name>
    <dbReference type="NCBI Taxonomy" id="370292"/>
    <lineage>
        <taxon>Eukaryota</taxon>
        <taxon>Fungi</taxon>
        <taxon>Dikarya</taxon>
        <taxon>Basidiomycota</taxon>
        <taxon>Agaricomycotina</taxon>
        <taxon>Agaricomycetes</taxon>
        <taxon>Thelephorales</taxon>
        <taxon>Thelephoraceae</taxon>
        <taxon>Thelephora</taxon>
    </lineage>
</organism>
<proteinExistence type="predicted"/>
<accession>A0ACB6Z4Y0</accession>
<comment type="caution">
    <text evidence="1">The sequence shown here is derived from an EMBL/GenBank/DDBJ whole genome shotgun (WGS) entry which is preliminary data.</text>
</comment>
<sequence>MTQLPLRSPLDPPPREHVPPAFTPEPQQRRAIRRPAVYQGESTRVETSDILGEEGNPKHPVRFRSRLSPIDSDSDSESDEEGPKPEAIPCHLHSGSNPTLREAHEEARRRKEAAALIDKSPPSTSPEETKFTFTAALPAESRTWNELSSVIPRRTSPNLNLQPFSPVSVPPTSTFGRRALTDSSPEILLFANSCLLSGSFLTLPLTIAYTFAILLGGCRQIMRSGAMWFIKDPQNQNMHPIRDILERPTFTHLCKLFQSAIMYALVVVETKGTVFDCSMRPGVYAPHPSLHHPLLPASNSRSPGWYRPVEVAFKEAACLVEPRREGGWRRVPANDNVAIVRGVRATVEVAEDGQPINEAEARLLKLQNAEAERHNRNVDEDYAIVYIPPHFKYRIVIFILAVWSVCCIAIAAMLAGPVLLGRRFFLLFTVRQVHDGYSFVVGFHLLWGCWLVTQAIDRLDRHRQRRENGSRAWWPLSFTKHNSLWLARPSYIAFFLVFVTPTLIALVEIYVLLPIKLVCDSGLITLQLLGIEAPQRMNEGIRRVNRKWWSCPDPMTTRDAIGPAVGGLLAILAFSVGTLWMFRLLINYRITDRALFARIYP</sequence>
<dbReference type="EMBL" id="MU118123">
    <property type="protein sequence ID" value="KAF9644710.1"/>
    <property type="molecule type" value="Genomic_DNA"/>
</dbReference>
<gene>
    <name evidence="1" type="ORF">BDM02DRAFT_3190340</name>
</gene>
<reference evidence="1" key="1">
    <citation type="submission" date="2019-10" db="EMBL/GenBank/DDBJ databases">
        <authorList>
            <consortium name="DOE Joint Genome Institute"/>
            <person name="Kuo A."/>
            <person name="Miyauchi S."/>
            <person name="Kiss E."/>
            <person name="Drula E."/>
            <person name="Kohler A."/>
            <person name="Sanchez-Garcia M."/>
            <person name="Andreopoulos B."/>
            <person name="Barry K.W."/>
            <person name="Bonito G."/>
            <person name="Buee M."/>
            <person name="Carver A."/>
            <person name="Chen C."/>
            <person name="Cichocki N."/>
            <person name="Clum A."/>
            <person name="Culley D."/>
            <person name="Crous P.W."/>
            <person name="Fauchery L."/>
            <person name="Girlanda M."/>
            <person name="Hayes R."/>
            <person name="Keri Z."/>
            <person name="Labutti K."/>
            <person name="Lipzen A."/>
            <person name="Lombard V."/>
            <person name="Magnuson J."/>
            <person name="Maillard F."/>
            <person name="Morin E."/>
            <person name="Murat C."/>
            <person name="Nolan M."/>
            <person name="Ohm R."/>
            <person name="Pangilinan J."/>
            <person name="Pereira M."/>
            <person name="Perotto S."/>
            <person name="Peter M."/>
            <person name="Riley R."/>
            <person name="Sitrit Y."/>
            <person name="Stielow B."/>
            <person name="Szollosi G."/>
            <person name="Zifcakova L."/>
            <person name="Stursova M."/>
            <person name="Spatafora J.W."/>
            <person name="Tedersoo L."/>
            <person name="Vaario L.-M."/>
            <person name="Yamada A."/>
            <person name="Yan M."/>
            <person name="Wang P."/>
            <person name="Xu J."/>
            <person name="Bruns T."/>
            <person name="Baldrian P."/>
            <person name="Vilgalys R."/>
            <person name="Henrissat B."/>
            <person name="Grigoriev I.V."/>
            <person name="Hibbett D."/>
            <person name="Nagy L.G."/>
            <person name="Martin F.M."/>
        </authorList>
    </citation>
    <scope>NUCLEOTIDE SEQUENCE</scope>
    <source>
        <strain evidence="1">P2</strain>
    </source>
</reference>
<name>A0ACB6Z4Y0_THEGA</name>
<protein>
    <submittedName>
        <fullName evidence="1">Uncharacterized protein</fullName>
    </submittedName>
</protein>
<dbReference type="Proteomes" id="UP000886501">
    <property type="component" value="Unassembled WGS sequence"/>
</dbReference>
<evidence type="ECO:0000313" key="1">
    <source>
        <dbReference type="EMBL" id="KAF9644710.1"/>
    </source>
</evidence>
<reference evidence="1" key="2">
    <citation type="journal article" date="2020" name="Nat. Commun.">
        <title>Large-scale genome sequencing of mycorrhizal fungi provides insights into the early evolution of symbiotic traits.</title>
        <authorList>
            <person name="Miyauchi S."/>
            <person name="Kiss E."/>
            <person name="Kuo A."/>
            <person name="Drula E."/>
            <person name="Kohler A."/>
            <person name="Sanchez-Garcia M."/>
            <person name="Morin E."/>
            <person name="Andreopoulos B."/>
            <person name="Barry K.W."/>
            <person name="Bonito G."/>
            <person name="Buee M."/>
            <person name="Carver A."/>
            <person name="Chen C."/>
            <person name="Cichocki N."/>
            <person name="Clum A."/>
            <person name="Culley D."/>
            <person name="Crous P.W."/>
            <person name="Fauchery L."/>
            <person name="Girlanda M."/>
            <person name="Hayes R.D."/>
            <person name="Keri Z."/>
            <person name="LaButti K."/>
            <person name="Lipzen A."/>
            <person name="Lombard V."/>
            <person name="Magnuson J."/>
            <person name="Maillard F."/>
            <person name="Murat C."/>
            <person name="Nolan M."/>
            <person name="Ohm R.A."/>
            <person name="Pangilinan J."/>
            <person name="Pereira M.F."/>
            <person name="Perotto S."/>
            <person name="Peter M."/>
            <person name="Pfister S."/>
            <person name="Riley R."/>
            <person name="Sitrit Y."/>
            <person name="Stielow J.B."/>
            <person name="Szollosi G."/>
            <person name="Zifcakova L."/>
            <person name="Stursova M."/>
            <person name="Spatafora J.W."/>
            <person name="Tedersoo L."/>
            <person name="Vaario L.M."/>
            <person name="Yamada A."/>
            <person name="Yan M."/>
            <person name="Wang P."/>
            <person name="Xu J."/>
            <person name="Bruns T."/>
            <person name="Baldrian P."/>
            <person name="Vilgalys R."/>
            <person name="Dunand C."/>
            <person name="Henrissat B."/>
            <person name="Grigoriev I.V."/>
            <person name="Hibbett D."/>
            <person name="Nagy L.G."/>
            <person name="Martin F.M."/>
        </authorList>
    </citation>
    <scope>NUCLEOTIDE SEQUENCE</scope>
    <source>
        <strain evidence="1">P2</strain>
    </source>
</reference>
<evidence type="ECO:0000313" key="2">
    <source>
        <dbReference type="Proteomes" id="UP000886501"/>
    </source>
</evidence>